<feature type="region of interest" description="Disordered" evidence="1">
    <location>
        <begin position="62"/>
        <end position="82"/>
    </location>
</feature>
<reference evidence="2" key="2">
    <citation type="submission" date="2014-03" db="EMBL/GenBank/DDBJ databases">
        <title>The whipworm genome and dual-species transcriptomics of an intimate host-pathogen interaction.</title>
        <authorList>
            <person name="Foth B.J."/>
            <person name="Tsai I.J."/>
            <person name="Reid A.J."/>
            <person name="Bancroft A.J."/>
            <person name="Nichol S."/>
            <person name="Tracey A."/>
            <person name="Holroyd N."/>
            <person name="Cotton J.A."/>
            <person name="Stanley E.J."/>
            <person name="Zarowiecki M."/>
            <person name="Liu J.Z."/>
            <person name="Huckvale T."/>
            <person name="Cooper P.J."/>
            <person name="Grencis R.K."/>
            <person name="Berriman M."/>
        </authorList>
    </citation>
    <scope>NUCLEOTIDE SEQUENCE [LARGE SCALE GENOMIC DNA]</scope>
</reference>
<dbReference type="STRING" id="36087.A0A077ZLI8"/>
<organism evidence="2 3">
    <name type="scientific">Trichuris trichiura</name>
    <name type="common">Whipworm</name>
    <name type="synonym">Trichocephalus trichiurus</name>
    <dbReference type="NCBI Taxonomy" id="36087"/>
    <lineage>
        <taxon>Eukaryota</taxon>
        <taxon>Metazoa</taxon>
        <taxon>Ecdysozoa</taxon>
        <taxon>Nematoda</taxon>
        <taxon>Enoplea</taxon>
        <taxon>Dorylaimia</taxon>
        <taxon>Trichinellida</taxon>
        <taxon>Trichuridae</taxon>
        <taxon>Trichuris</taxon>
    </lineage>
</organism>
<keyword evidence="3" id="KW-1185">Reference proteome</keyword>
<evidence type="ECO:0000256" key="1">
    <source>
        <dbReference type="SAM" id="MobiDB-lite"/>
    </source>
</evidence>
<name>A0A077ZLI8_TRITR</name>
<dbReference type="EMBL" id="HG808007">
    <property type="protein sequence ID" value="CDW61152.1"/>
    <property type="molecule type" value="Genomic_DNA"/>
</dbReference>
<sequence length="82" mass="9164">MEIANISKDFAGAIDEEVMEMANISKNLGGYGSSYAIEDDIREHIEDCVRRFAQEELEELIQAPTGCDDDDMKNTDAQMNSD</sequence>
<dbReference type="Proteomes" id="UP000030665">
    <property type="component" value="Unassembled WGS sequence"/>
</dbReference>
<protein>
    <submittedName>
        <fullName evidence="2">Uncharacterized protein</fullName>
    </submittedName>
</protein>
<gene>
    <name evidence="2" type="ORF">TTRE_0000958501</name>
</gene>
<reference evidence="2" key="1">
    <citation type="submission" date="2014-01" db="EMBL/GenBank/DDBJ databases">
        <authorList>
            <person name="Aslett M."/>
        </authorList>
    </citation>
    <scope>NUCLEOTIDE SEQUENCE</scope>
</reference>
<dbReference type="AlphaFoldDB" id="A0A077ZLI8"/>
<proteinExistence type="predicted"/>
<evidence type="ECO:0000313" key="3">
    <source>
        <dbReference type="Proteomes" id="UP000030665"/>
    </source>
</evidence>
<accession>A0A077ZLI8</accession>
<dbReference type="OrthoDB" id="125347at2759"/>
<evidence type="ECO:0000313" key="2">
    <source>
        <dbReference type="EMBL" id="CDW61152.1"/>
    </source>
</evidence>